<feature type="transmembrane region" description="Helical" evidence="1">
    <location>
        <begin position="191"/>
        <end position="209"/>
    </location>
</feature>
<organism evidence="3 4">
    <name type="scientific">Neobacillus paridis</name>
    <dbReference type="NCBI Taxonomy" id="2803862"/>
    <lineage>
        <taxon>Bacteria</taxon>
        <taxon>Bacillati</taxon>
        <taxon>Bacillota</taxon>
        <taxon>Bacilli</taxon>
        <taxon>Bacillales</taxon>
        <taxon>Bacillaceae</taxon>
        <taxon>Neobacillus</taxon>
    </lineage>
</organism>
<keyword evidence="1" id="KW-1133">Transmembrane helix</keyword>
<evidence type="ECO:0000259" key="2">
    <source>
        <dbReference type="Pfam" id="PF25928"/>
    </source>
</evidence>
<dbReference type="InterPro" id="IPR058279">
    <property type="entry name" value="DUF7973"/>
</dbReference>
<feature type="transmembrane region" description="Helical" evidence="1">
    <location>
        <begin position="7"/>
        <end position="39"/>
    </location>
</feature>
<dbReference type="Pfam" id="PF25928">
    <property type="entry name" value="DUF7973"/>
    <property type="match status" value="2"/>
</dbReference>
<keyword evidence="1" id="KW-0472">Membrane</keyword>
<gene>
    <name evidence="3" type="ORF">JK635_04975</name>
</gene>
<feature type="domain" description="DUF7973" evidence="2">
    <location>
        <begin position="3"/>
        <end position="144"/>
    </location>
</feature>
<name>A0ABS1TJU4_9BACI</name>
<dbReference type="Proteomes" id="UP000623967">
    <property type="component" value="Unassembled WGS sequence"/>
</dbReference>
<protein>
    <recommendedName>
        <fullName evidence="2">DUF7973 domain-containing protein</fullName>
    </recommendedName>
</protein>
<feature type="transmembrane region" description="Helical" evidence="1">
    <location>
        <begin position="221"/>
        <end position="248"/>
    </location>
</feature>
<feature type="transmembrane region" description="Helical" evidence="1">
    <location>
        <begin position="51"/>
        <end position="75"/>
    </location>
</feature>
<keyword evidence="4" id="KW-1185">Reference proteome</keyword>
<accession>A0ABS1TJU4</accession>
<feature type="transmembrane region" description="Helical" evidence="1">
    <location>
        <begin position="260"/>
        <end position="277"/>
    </location>
</feature>
<evidence type="ECO:0000313" key="3">
    <source>
        <dbReference type="EMBL" id="MBL4951594.1"/>
    </source>
</evidence>
<evidence type="ECO:0000256" key="1">
    <source>
        <dbReference type="SAM" id="Phobius"/>
    </source>
</evidence>
<feature type="transmembrane region" description="Helical" evidence="1">
    <location>
        <begin position="125"/>
        <end position="146"/>
    </location>
</feature>
<dbReference type="RefSeq" id="WP_202652878.1">
    <property type="nucleotide sequence ID" value="NZ_JAESWB010000045.1"/>
</dbReference>
<comment type="caution">
    <text evidence="3">The sequence shown here is derived from an EMBL/GenBank/DDBJ whole genome shotgun (WGS) entry which is preliminary data.</text>
</comment>
<dbReference type="EMBL" id="JAESWB010000045">
    <property type="protein sequence ID" value="MBL4951594.1"/>
    <property type="molecule type" value="Genomic_DNA"/>
</dbReference>
<sequence>MTWELILAAFGGGVFGAVLGALPAFIFTGFIGLIGVGVIAAGGPATILNDITFGTLFGPHIAFAGGVAAAAFAANKKHEFENGADILTPLKKTNDYSVLLIGGMFGILGYLINYLYAYLKIPVDTVAMTVFTSGLIARFAFGHSGLTGKFTPKAGEKRQYVPTGKTLAFVIVNSLGIGLVISYLIDLTQITTLGFVISAATLIFLEFGFDIPITHHITLVAGYATMATGSVLIGALFAVIAGVLGEAIGYTLNTYVDSHIDPPATTIFLCSLFIFTLM</sequence>
<keyword evidence="1" id="KW-0812">Transmembrane</keyword>
<reference evidence="3 4" key="1">
    <citation type="submission" date="2021-01" db="EMBL/GenBank/DDBJ databases">
        <title>Genome public.</title>
        <authorList>
            <person name="Liu C."/>
            <person name="Sun Q."/>
        </authorList>
    </citation>
    <scope>NUCLEOTIDE SEQUENCE [LARGE SCALE GENOMIC DNA]</scope>
    <source>
        <strain evidence="3 4">YIM B02564</strain>
    </source>
</reference>
<evidence type="ECO:0000313" key="4">
    <source>
        <dbReference type="Proteomes" id="UP000623967"/>
    </source>
</evidence>
<feature type="transmembrane region" description="Helical" evidence="1">
    <location>
        <begin position="96"/>
        <end position="119"/>
    </location>
</feature>
<proteinExistence type="predicted"/>
<feature type="domain" description="DUF7973" evidence="2">
    <location>
        <begin position="171"/>
        <end position="275"/>
    </location>
</feature>
<feature type="transmembrane region" description="Helical" evidence="1">
    <location>
        <begin position="167"/>
        <end position="185"/>
    </location>
</feature>